<keyword evidence="1" id="KW-0677">Repeat</keyword>
<feature type="region of interest" description="Disordered" evidence="3">
    <location>
        <begin position="1"/>
        <end position="80"/>
    </location>
</feature>
<dbReference type="InterPro" id="IPR011989">
    <property type="entry name" value="ARM-like"/>
</dbReference>
<dbReference type="PANTHER" id="PTHR10648">
    <property type="entry name" value="SERINE/THREONINE-PROTEIN PHOSPHATASE PP2A 65 KDA REGULATORY SUBUNIT"/>
    <property type="match status" value="1"/>
</dbReference>
<evidence type="ECO:0000256" key="1">
    <source>
        <dbReference type="ARBA" id="ARBA00022737"/>
    </source>
</evidence>
<feature type="compositionally biased region" description="Low complexity" evidence="3">
    <location>
        <begin position="1594"/>
        <end position="1605"/>
    </location>
</feature>
<feature type="repeat" description="HEAT" evidence="2">
    <location>
        <begin position="1161"/>
        <end position="1199"/>
    </location>
</feature>
<feature type="compositionally biased region" description="Acidic residues" evidence="3">
    <location>
        <begin position="7"/>
        <end position="17"/>
    </location>
</feature>
<feature type="compositionally biased region" description="Polar residues" evidence="3">
    <location>
        <begin position="413"/>
        <end position="422"/>
    </location>
</feature>
<feature type="compositionally biased region" description="Pro residues" evidence="3">
    <location>
        <begin position="33"/>
        <end position="51"/>
    </location>
</feature>
<sequence length="1679" mass="181548">MGREDVVMEEVSDDETEYAIHQARPHRSGSMSSPPPPPPDFNPPADTPTPPVEAVTPPNASASSSFTNLTGYGSSSSSSLPYVRSIEQEIQAHDHEVSIAAAAAAAANSLGAVRPSLRALQRVSNENTSASGSNTSTPSASSAVSVTSTSEGGEHLAEAREMLLHSGESSRRDSLSTERPRRGSPEMNVIGPTPPSQPTRLASDDKQEVMREADVEAGPSRPRKSASPVLPDQEGHDLPAEHAWDSVWPAPGSSHRHPYAAELARPHFPTAPVSPYVTPAFSPAIIPTQSIPRKPPSPSIPPFDQPSPNRNHVSQPQSIGHRPSPRDLRATPSPVLEGIDDALLRRRRSITSSSPLLAHPPSTSAPVSISKHQRSFSASSPTYNNRSFNKDSLDRIQPTPPTSPPPSPGQRLLSLNTAKSANSPASSPVLPSHLSSHRRAGSNASSPRGPDQLVDALASQKSSSSSLGVPTSGDKDRVMRPRGRSLSSLRPSPVDLSTDLNLLTNPVARPDSPRPGQSPSGALPPASTSSLPPIALPPPVTKAPVQIGDDGLPQVRSDLSFLSSPLPVNPPPFAPLSRPGTLRRALSDYDATSKTRSTPPLNRSISITAELDKSPKKPIVPPQHSGSLSPRLEADPDLSRARKSPRRSPHALPASMEMPNLPNRMASVILEEDITPLESDAHNPEPPSSHDTPITANGDFGLVNHVGEVNIVDEGDVLPSMDIQMDVTFDDEGLNTLERIFLLSKSEFPFHRAYVARVLGDLLAEVDPCESVEYVLPLLSGFSMDEDETVKEAFASELHRILWYFFSTCKLVEDEEHEDREEEIAGVEYNPASETVTVTADGIDVVPKPSPTEVVAATEVRRRSSSSSEPSTATSAMTASSAPSCAMSIAEGQEVDTPASTVSETPSSSGTVFSPSTYANTYANDDDPEKGWTKDAGPLLDRPPLAVNFFTPLLGSLLLNQNPTISESVRTGVVNILVRLRDPENVPPEVWGSSASSKEIEERRTYFSQNGPHSHDLIAFDKASREMVESELIMGIVVGMGHLSTEMPEGLFGDSMEEGQLAMEVYAGGGGDTGLDFAQTAMGQAELFQEQLIAEATAGRATSMNLIGSLCEHYNPEEVVERGFVDEVLRSGDGDVSVRAEGAVALSCIAKVAPVEHVYRMIPLFELFLGDPEDHVRQSVCLSLPSLCKRIDDPEHRRDFAVKAVTTLAAGIDDVRCAVLEMLGEVIYVFNDDPLGPPPELLRVFCEDIEPDAGIDGDWDVVAAFNFPGVALTLGADRWSELTELYRRLQSRAGDKIMRILAASLHELAKILRPDQVEQDLLPVYQRCLTCNDEIRERLYEHLDVLLSRVGEEQGWRMFLDLAKAWKDGSLGGWRAREQLALHLPSFLETFRETWQGEQVLEVLKDALLDPFAAVRDGVTKGIPHAYVVLGDDSPVAVKFREMLLELGSSPKYRRRLTFVRCLREFIKPPPNQHAFENFFVPSLPSLTTDVVDIRLGLAQSIADLFVVGAYYGSETGNIPKEIRDLADILHHDESRDVRDTLRNVDLTRIHQGRGVPHAVSPTPKPDRALRPGGPTSDRSDLGQTGQAAWRVITPTSSSSPSSQTSPPPLKGSDSDVHAAMQSAHLQLPNERSALSNDMPSPDKRRQYGQSSPAAVDPFAASFSHATPEEERATPQFAE</sequence>
<feature type="compositionally biased region" description="Basic and acidic residues" evidence="3">
    <location>
        <begin position="202"/>
        <end position="214"/>
    </location>
</feature>
<feature type="compositionally biased region" description="Polar residues" evidence="3">
    <location>
        <begin position="309"/>
        <end position="318"/>
    </location>
</feature>
<feature type="compositionally biased region" description="Polar residues" evidence="3">
    <location>
        <begin position="61"/>
        <end position="73"/>
    </location>
</feature>
<name>A0AAD9FWU6_PAPLA</name>
<dbReference type="SUPFAM" id="SSF48371">
    <property type="entry name" value="ARM repeat"/>
    <property type="match status" value="1"/>
</dbReference>
<feature type="region of interest" description="Disordered" evidence="3">
    <location>
        <begin position="1549"/>
        <end position="1679"/>
    </location>
</feature>
<dbReference type="InterPro" id="IPR016024">
    <property type="entry name" value="ARM-type_fold"/>
</dbReference>
<feature type="region of interest" description="Disordered" evidence="3">
    <location>
        <begin position="588"/>
        <end position="662"/>
    </location>
</feature>
<dbReference type="GO" id="GO:0019888">
    <property type="term" value="F:protein phosphatase regulator activity"/>
    <property type="evidence" value="ECO:0007669"/>
    <property type="project" value="TreeGrafter"/>
</dbReference>
<feature type="compositionally biased region" description="Low complexity" evidence="3">
    <location>
        <begin position="518"/>
        <end position="533"/>
    </location>
</feature>
<feature type="compositionally biased region" description="Polar residues" evidence="3">
    <location>
        <begin position="375"/>
        <end position="387"/>
    </location>
</feature>
<feature type="compositionally biased region" description="Low complexity" evidence="3">
    <location>
        <begin position="484"/>
        <end position="493"/>
    </location>
</feature>
<feature type="region of interest" description="Disordered" evidence="3">
    <location>
        <begin position="843"/>
        <end position="937"/>
    </location>
</feature>
<proteinExistence type="predicted"/>
<feature type="compositionally biased region" description="Pro residues" evidence="3">
    <location>
        <begin position="293"/>
        <end position="305"/>
    </location>
</feature>
<keyword evidence="5" id="KW-1185">Reference proteome</keyword>
<feature type="compositionally biased region" description="Pro residues" evidence="3">
    <location>
        <begin position="398"/>
        <end position="408"/>
    </location>
</feature>
<feature type="compositionally biased region" description="Polar residues" evidence="3">
    <location>
        <begin position="898"/>
        <end position="923"/>
    </location>
</feature>
<dbReference type="InterPro" id="IPR051023">
    <property type="entry name" value="PP2A_Regulatory_Subunit_A"/>
</dbReference>
<dbReference type="PANTHER" id="PTHR10648:SF1">
    <property type="entry name" value="SERINE_THREONINE-PROTEIN PHOSPHATASE 4 REGULATORY SUBUNIT 1"/>
    <property type="match status" value="1"/>
</dbReference>
<dbReference type="Proteomes" id="UP001182556">
    <property type="component" value="Unassembled WGS sequence"/>
</dbReference>
<feature type="region of interest" description="Disordered" evidence="3">
    <location>
        <begin position="121"/>
        <end position="237"/>
    </location>
</feature>
<evidence type="ECO:0000313" key="5">
    <source>
        <dbReference type="Proteomes" id="UP001182556"/>
    </source>
</evidence>
<evidence type="ECO:0000313" key="4">
    <source>
        <dbReference type="EMBL" id="KAK1927694.1"/>
    </source>
</evidence>
<dbReference type="EMBL" id="JAODAN010000001">
    <property type="protein sequence ID" value="KAK1927694.1"/>
    <property type="molecule type" value="Genomic_DNA"/>
</dbReference>
<dbReference type="Gene3D" id="1.25.10.10">
    <property type="entry name" value="Leucine-rich Repeat Variant"/>
    <property type="match status" value="1"/>
</dbReference>
<accession>A0AAD9FWU6</accession>
<gene>
    <name evidence="4" type="ORF">DB88DRAFT_544043</name>
</gene>
<feature type="compositionally biased region" description="Basic and acidic residues" evidence="3">
    <location>
        <begin position="152"/>
        <end position="184"/>
    </location>
</feature>
<reference evidence="4" key="1">
    <citation type="submission" date="2023-02" db="EMBL/GenBank/DDBJ databases">
        <title>Identification and recombinant expression of a fungal hydrolase from Papiliotrema laurentii that hydrolyzes apple cutin and clears colloidal polyester polyurethane.</title>
        <authorList>
            <consortium name="DOE Joint Genome Institute"/>
            <person name="Roman V.A."/>
            <person name="Bojanowski C."/>
            <person name="Crable B.R."/>
            <person name="Wagner D.N."/>
            <person name="Hung C.S."/>
            <person name="Nadeau L.J."/>
            <person name="Schratz L."/>
            <person name="Haridas S."/>
            <person name="Pangilinan J."/>
            <person name="Lipzen A."/>
            <person name="Na H."/>
            <person name="Yan M."/>
            <person name="Ng V."/>
            <person name="Grigoriev I.V."/>
            <person name="Spatafora J.W."/>
            <person name="Barlow D."/>
            <person name="Biffinger J."/>
            <person name="Kelley-Loughnane N."/>
            <person name="Varaljay V.A."/>
            <person name="Crookes-Goodson W.J."/>
        </authorList>
    </citation>
    <scope>NUCLEOTIDE SEQUENCE</scope>
    <source>
        <strain evidence="4">5307AH</strain>
    </source>
</reference>
<feature type="region of interest" description="Disordered" evidence="3">
    <location>
        <begin position="351"/>
        <end position="558"/>
    </location>
</feature>
<feature type="region of interest" description="Disordered" evidence="3">
    <location>
        <begin position="678"/>
        <end position="698"/>
    </location>
</feature>
<dbReference type="InterPro" id="IPR021133">
    <property type="entry name" value="HEAT_type_2"/>
</dbReference>
<dbReference type="GO" id="GO:0005737">
    <property type="term" value="C:cytoplasm"/>
    <property type="evidence" value="ECO:0007669"/>
    <property type="project" value="TreeGrafter"/>
</dbReference>
<evidence type="ECO:0000256" key="2">
    <source>
        <dbReference type="PROSITE-ProRule" id="PRU00103"/>
    </source>
</evidence>
<feature type="compositionally biased region" description="Polar residues" evidence="3">
    <location>
        <begin position="594"/>
        <end position="607"/>
    </location>
</feature>
<comment type="caution">
    <text evidence="4">The sequence shown here is derived from an EMBL/GenBank/DDBJ whole genome shotgun (WGS) entry which is preliminary data.</text>
</comment>
<organism evidence="4 5">
    <name type="scientific">Papiliotrema laurentii</name>
    <name type="common">Cryptococcus laurentii</name>
    <dbReference type="NCBI Taxonomy" id="5418"/>
    <lineage>
        <taxon>Eukaryota</taxon>
        <taxon>Fungi</taxon>
        <taxon>Dikarya</taxon>
        <taxon>Basidiomycota</taxon>
        <taxon>Agaricomycotina</taxon>
        <taxon>Tremellomycetes</taxon>
        <taxon>Tremellales</taxon>
        <taxon>Rhynchogastremaceae</taxon>
        <taxon>Papiliotrema</taxon>
    </lineage>
</organism>
<protein>
    <submittedName>
        <fullName evidence="4">Uncharacterized protein</fullName>
    </submittedName>
</protein>
<evidence type="ECO:0000256" key="3">
    <source>
        <dbReference type="SAM" id="MobiDB-lite"/>
    </source>
</evidence>
<dbReference type="PROSITE" id="PS50077">
    <property type="entry name" value="HEAT_REPEAT"/>
    <property type="match status" value="1"/>
</dbReference>
<feature type="region of interest" description="Disordered" evidence="3">
    <location>
        <begin position="286"/>
        <end position="335"/>
    </location>
</feature>
<feature type="compositionally biased region" description="Low complexity" evidence="3">
    <location>
        <begin position="124"/>
        <end position="151"/>
    </location>
</feature>
<feature type="compositionally biased region" description="Low complexity" evidence="3">
    <location>
        <begin position="865"/>
        <end position="888"/>
    </location>
</feature>
<feature type="compositionally biased region" description="Low complexity" evidence="3">
    <location>
        <begin position="423"/>
        <end position="434"/>
    </location>
</feature>